<dbReference type="Proteomes" id="UP001529510">
    <property type="component" value="Unassembled WGS sequence"/>
</dbReference>
<feature type="non-terminal residue" evidence="2">
    <location>
        <position position="1"/>
    </location>
</feature>
<dbReference type="Gene3D" id="1.10.3380.30">
    <property type="match status" value="1"/>
</dbReference>
<dbReference type="InterPro" id="IPR012961">
    <property type="entry name" value="Ski2/MTR4_C"/>
</dbReference>
<feature type="non-terminal residue" evidence="2">
    <location>
        <position position="63"/>
    </location>
</feature>
<dbReference type="EMBL" id="JAMKFB020000019">
    <property type="protein sequence ID" value="KAL0165516.1"/>
    <property type="molecule type" value="Genomic_DNA"/>
</dbReference>
<evidence type="ECO:0000313" key="3">
    <source>
        <dbReference type="Proteomes" id="UP001529510"/>
    </source>
</evidence>
<organism evidence="2 3">
    <name type="scientific">Cirrhinus mrigala</name>
    <name type="common">Mrigala</name>
    <dbReference type="NCBI Taxonomy" id="683832"/>
    <lineage>
        <taxon>Eukaryota</taxon>
        <taxon>Metazoa</taxon>
        <taxon>Chordata</taxon>
        <taxon>Craniata</taxon>
        <taxon>Vertebrata</taxon>
        <taxon>Euteleostomi</taxon>
        <taxon>Actinopterygii</taxon>
        <taxon>Neopterygii</taxon>
        <taxon>Teleostei</taxon>
        <taxon>Ostariophysi</taxon>
        <taxon>Cypriniformes</taxon>
        <taxon>Cyprinidae</taxon>
        <taxon>Labeoninae</taxon>
        <taxon>Labeonini</taxon>
        <taxon>Cirrhinus</taxon>
    </lineage>
</organism>
<protein>
    <recommendedName>
        <fullName evidence="1">ATP-dependent RNA helicase Ski2/MTR4 C-terminal domain-containing protein</fullName>
    </recommendedName>
</protein>
<reference evidence="2 3" key="1">
    <citation type="submission" date="2024-05" db="EMBL/GenBank/DDBJ databases">
        <title>Genome sequencing and assembly of Indian major carp, Cirrhinus mrigala (Hamilton, 1822).</title>
        <authorList>
            <person name="Mohindra V."/>
            <person name="Chowdhury L.M."/>
            <person name="Lal K."/>
            <person name="Jena J.K."/>
        </authorList>
    </citation>
    <scope>NUCLEOTIDE SEQUENCE [LARGE SCALE GENOMIC DNA]</scope>
    <source>
        <strain evidence="2">CM1030</strain>
        <tissue evidence="2">Blood</tissue>
    </source>
</reference>
<evidence type="ECO:0000259" key="1">
    <source>
        <dbReference type="SMART" id="SM01142"/>
    </source>
</evidence>
<keyword evidence="3" id="KW-1185">Reference proteome</keyword>
<dbReference type="AlphaFoldDB" id="A0ABD0NX12"/>
<gene>
    <name evidence="2" type="ORF">M9458_037360</name>
</gene>
<dbReference type="Pfam" id="PF08148">
    <property type="entry name" value="DSHCT"/>
    <property type="match status" value="1"/>
</dbReference>
<accession>A0ABD0NX12</accession>
<evidence type="ECO:0000313" key="2">
    <source>
        <dbReference type="EMBL" id="KAL0165516.1"/>
    </source>
</evidence>
<sequence length="63" mass="6849">TGAVQLKGRVACQISSHELLLTELLFENTLSPLAPEESAALLSCLVFTQNTQIDPHITNTLQE</sequence>
<name>A0ABD0NX12_CIRMR</name>
<dbReference type="SMART" id="SM01142">
    <property type="entry name" value="DSHCT"/>
    <property type="match status" value="1"/>
</dbReference>
<feature type="domain" description="ATP-dependent RNA helicase Ski2/MTR4 C-terminal" evidence="1">
    <location>
        <begin position="1"/>
        <end position="63"/>
    </location>
</feature>
<comment type="caution">
    <text evidence="2">The sequence shown here is derived from an EMBL/GenBank/DDBJ whole genome shotgun (WGS) entry which is preliminary data.</text>
</comment>
<proteinExistence type="predicted"/>